<protein>
    <submittedName>
        <fullName evidence="1">Uncharacterized protein</fullName>
    </submittedName>
</protein>
<dbReference type="Proteomes" id="UP000261520">
    <property type="component" value="Unplaced"/>
</dbReference>
<organism evidence="1 2">
    <name type="scientific">Periophthalmus magnuspinnatus</name>
    <dbReference type="NCBI Taxonomy" id="409849"/>
    <lineage>
        <taxon>Eukaryota</taxon>
        <taxon>Metazoa</taxon>
        <taxon>Chordata</taxon>
        <taxon>Craniata</taxon>
        <taxon>Vertebrata</taxon>
        <taxon>Euteleostomi</taxon>
        <taxon>Actinopterygii</taxon>
        <taxon>Neopterygii</taxon>
        <taxon>Teleostei</taxon>
        <taxon>Neoteleostei</taxon>
        <taxon>Acanthomorphata</taxon>
        <taxon>Gobiaria</taxon>
        <taxon>Gobiiformes</taxon>
        <taxon>Gobioidei</taxon>
        <taxon>Gobiidae</taxon>
        <taxon>Oxudercinae</taxon>
        <taxon>Periophthalmus</taxon>
    </lineage>
</organism>
<dbReference type="Ensembl" id="ENSPMGT00000019560.1">
    <property type="protein sequence ID" value="ENSPMGP00000018337.1"/>
    <property type="gene ID" value="ENSPMGG00000014979.1"/>
</dbReference>
<evidence type="ECO:0000313" key="1">
    <source>
        <dbReference type="Ensembl" id="ENSPMGP00000018337.1"/>
    </source>
</evidence>
<keyword evidence="2" id="KW-1185">Reference proteome</keyword>
<dbReference type="InterPro" id="IPR037277">
    <property type="entry name" value="Granulin_sf"/>
</dbReference>
<dbReference type="AlphaFoldDB" id="A0A3B4AMF0"/>
<dbReference type="Gene3D" id="2.10.25.160">
    <property type="entry name" value="Granulin"/>
    <property type="match status" value="1"/>
</dbReference>
<accession>A0A3B4AMF0</accession>
<proteinExistence type="predicted"/>
<evidence type="ECO:0000313" key="2">
    <source>
        <dbReference type="Proteomes" id="UP000261520"/>
    </source>
</evidence>
<dbReference type="SUPFAM" id="SSF57277">
    <property type="entry name" value="Granulin repeat"/>
    <property type="match status" value="1"/>
</dbReference>
<reference evidence="1" key="1">
    <citation type="submission" date="2025-08" db="UniProtKB">
        <authorList>
            <consortium name="Ensembl"/>
        </authorList>
    </citation>
    <scope>IDENTIFICATION</scope>
</reference>
<sequence length="57" mass="6129">FAKIRLCLSPEIFLGAITCPGGRSSYQFICPDETTCCKMTSGDYGCCPMPDVSLSIT</sequence>
<name>A0A3B4AMF0_9GOBI</name>
<reference evidence="1" key="2">
    <citation type="submission" date="2025-09" db="UniProtKB">
        <authorList>
            <consortium name="Ensembl"/>
        </authorList>
    </citation>
    <scope>IDENTIFICATION</scope>
</reference>